<reference evidence="1 2" key="1">
    <citation type="submission" date="2024-11" db="EMBL/GenBank/DDBJ databases">
        <title>First Report of Moraxella oculi in Brazil in an Infectious Bovine Keratoconjunctivitis Outbreak.</title>
        <authorList>
            <person name="Carvalho C.V."/>
            <person name="Domingues R."/>
            <person name="Coutinho C."/>
            <person name="Honorio N.T.B.S."/>
            <person name="Faza D.R.L.R."/>
            <person name="Carvalho W.A."/>
            <person name="Machado A.B.F."/>
            <person name="Martins M.F."/>
            <person name="Gaspar E.B."/>
        </authorList>
    </citation>
    <scope>NUCLEOTIDE SEQUENCE [LARGE SCALE GENOMIC DNA]</scope>
    <source>
        <strain evidence="1 2">2117LE</strain>
    </source>
</reference>
<protein>
    <recommendedName>
        <fullName evidence="3">Bacteriocin</fullName>
    </recommendedName>
</protein>
<accession>A0ABW8U733</accession>
<dbReference type="RefSeq" id="WP_407069002.1">
    <property type="nucleotide sequence ID" value="NZ_JBJJXE010000006.1"/>
</dbReference>
<evidence type="ECO:0008006" key="3">
    <source>
        <dbReference type="Google" id="ProtNLM"/>
    </source>
</evidence>
<dbReference type="EMBL" id="JBJJXE010000006">
    <property type="protein sequence ID" value="MFL1732350.1"/>
    <property type="molecule type" value="Genomic_DNA"/>
</dbReference>
<proteinExistence type="predicted"/>
<name>A0ABW8U733_9GAMM</name>
<evidence type="ECO:0000313" key="1">
    <source>
        <dbReference type="EMBL" id="MFL1732350.1"/>
    </source>
</evidence>
<gene>
    <name evidence="1" type="ORF">ACJHVH_04985</name>
</gene>
<keyword evidence="2" id="KW-1185">Reference proteome</keyword>
<dbReference type="Proteomes" id="UP001624684">
    <property type="component" value="Unassembled WGS sequence"/>
</dbReference>
<sequence>MMRELTLHEIEMVSGGKKKNSTTTNNDACSWKNFGKAVIAGAIPGGAGGAVAGAPGIAFGATAGAAAGMAVHLVLVGGKKHGWSKISI</sequence>
<evidence type="ECO:0000313" key="2">
    <source>
        <dbReference type="Proteomes" id="UP001624684"/>
    </source>
</evidence>
<organism evidence="1 2">
    <name type="scientific">Moraxella oculi</name>
    <dbReference type="NCBI Taxonomy" id="2940516"/>
    <lineage>
        <taxon>Bacteria</taxon>
        <taxon>Pseudomonadati</taxon>
        <taxon>Pseudomonadota</taxon>
        <taxon>Gammaproteobacteria</taxon>
        <taxon>Moraxellales</taxon>
        <taxon>Moraxellaceae</taxon>
        <taxon>Moraxella</taxon>
    </lineage>
</organism>
<comment type="caution">
    <text evidence="1">The sequence shown here is derived from an EMBL/GenBank/DDBJ whole genome shotgun (WGS) entry which is preliminary data.</text>
</comment>